<keyword evidence="1" id="KW-0805">Transcription regulation</keyword>
<dbReference type="HOGENOM" id="CLU_000445_88_16_0"/>
<dbReference type="InterPro" id="IPR018062">
    <property type="entry name" value="HTH_AraC-typ_CS"/>
</dbReference>
<keyword evidence="7" id="KW-1185">Reference proteome</keyword>
<dbReference type="eggNOG" id="COG2207">
    <property type="taxonomic scope" value="Bacteria"/>
</dbReference>
<organism evidence="6 7">
    <name type="scientific">Fimbriimonas ginsengisoli Gsoil 348</name>
    <dbReference type="NCBI Taxonomy" id="661478"/>
    <lineage>
        <taxon>Bacteria</taxon>
        <taxon>Bacillati</taxon>
        <taxon>Armatimonadota</taxon>
        <taxon>Fimbriimonadia</taxon>
        <taxon>Fimbriimonadales</taxon>
        <taxon>Fimbriimonadaceae</taxon>
        <taxon>Fimbriimonas</taxon>
    </lineage>
</organism>
<keyword evidence="2" id="KW-0238">DNA-binding</keyword>
<evidence type="ECO:0000256" key="2">
    <source>
        <dbReference type="ARBA" id="ARBA00023125"/>
    </source>
</evidence>
<evidence type="ECO:0000313" key="6">
    <source>
        <dbReference type="EMBL" id="AIE85391.1"/>
    </source>
</evidence>
<dbReference type="SUPFAM" id="SSF51215">
    <property type="entry name" value="Regulatory protein AraC"/>
    <property type="match status" value="1"/>
</dbReference>
<evidence type="ECO:0000259" key="5">
    <source>
        <dbReference type="PROSITE" id="PS01124"/>
    </source>
</evidence>
<keyword evidence="3" id="KW-0010">Activator</keyword>
<dbReference type="PROSITE" id="PS00041">
    <property type="entry name" value="HTH_ARAC_FAMILY_1"/>
    <property type="match status" value="1"/>
</dbReference>
<protein>
    <submittedName>
        <fullName evidence="6">Transcriptional regulator, AraC family</fullName>
    </submittedName>
</protein>
<dbReference type="KEGG" id="fgi:OP10G_2023"/>
<dbReference type="STRING" id="661478.OP10G_2023"/>
<dbReference type="InterPro" id="IPR050204">
    <property type="entry name" value="AraC_XylS_family_regulators"/>
</dbReference>
<dbReference type="Proteomes" id="UP000027982">
    <property type="component" value="Chromosome"/>
</dbReference>
<accession>A0A068NPL8</accession>
<dbReference type="PRINTS" id="PR00032">
    <property type="entry name" value="HTHARAC"/>
</dbReference>
<dbReference type="PROSITE" id="PS01124">
    <property type="entry name" value="HTH_ARAC_FAMILY_2"/>
    <property type="match status" value="1"/>
</dbReference>
<dbReference type="PANTHER" id="PTHR46796">
    <property type="entry name" value="HTH-TYPE TRANSCRIPTIONAL ACTIVATOR RHAS-RELATED"/>
    <property type="match status" value="1"/>
</dbReference>
<evidence type="ECO:0000256" key="3">
    <source>
        <dbReference type="ARBA" id="ARBA00023159"/>
    </source>
</evidence>
<dbReference type="SMART" id="SM00342">
    <property type="entry name" value="HTH_ARAC"/>
    <property type="match status" value="1"/>
</dbReference>
<dbReference type="InterPro" id="IPR037923">
    <property type="entry name" value="HTH-like"/>
</dbReference>
<evidence type="ECO:0000313" key="7">
    <source>
        <dbReference type="Proteomes" id="UP000027982"/>
    </source>
</evidence>
<keyword evidence="4" id="KW-0804">Transcription</keyword>
<dbReference type="Pfam" id="PF02311">
    <property type="entry name" value="AraC_binding"/>
    <property type="match status" value="1"/>
</dbReference>
<dbReference type="InterPro" id="IPR014710">
    <property type="entry name" value="RmlC-like_jellyroll"/>
</dbReference>
<sequence length="279" mass="31739">MARRLELGEYCGRAVRRRRVRGFVITENRFRPGLEIERHSHAHPHFTFVLAGGFTERYGDRILECRPDSTLLVPADEAHTDQVWNEGAHSLGVEIAPDVATRLARQTEVLRKAKVVVHDPIRAASHRLFREFFSQDVAAELCIESLALEILVLAARIPKPTNSAEPRWMREVVERLRDGFSESLSLESLADTAGVHVTHLARTFRRTHGCTVGDYVRRLRIEAGARDLRITDKPVAQVAMDAGFCDQSHFCRSFRRVYGVTPSEYRADRGNRPKSRFPC</sequence>
<dbReference type="EMBL" id="CP007139">
    <property type="protein sequence ID" value="AIE85391.1"/>
    <property type="molecule type" value="Genomic_DNA"/>
</dbReference>
<dbReference type="GO" id="GO:0003700">
    <property type="term" value="F:DNA-binding transcription factor activity"/>
    <property type="evidence" value="ECO:0007669"/>
    <property type="project" value="InterPro"/>
</dbReference>
<reference evidence="6 7" key="1">
    <citation type="journal article" date="2014" name="PLoS ONE">
        <title>The first complete genome sequence of the class fimbriimonadia in the phylum armatimonadetes.</title>
        <authorList>
            <person name="Hu Z.Y."/>
            <person name="Wang Y.Z."/>
            <person name="Im W.T."/>
            <person name="Wang S.Y."/>
            <person name="Zhao G.P."/>
            <person name="Zheng H.J."/>
            <person name="Quan Z.X."/>
        </authorList>
    </citation>
    <scope>NUCLEOTIDE SEQUENCE [LARGE SCALE GENOMIC DNA]</scope>
    <source>
        <strain evidence="6">Gsoil 348</strain>
    </source>
</reference>
<dbReference type="InterPro" id="IPR003313">
    <property type="entry name" value="AraC-bd"/>
</dbReference>
<dbReference type="OrthoDB" id="8737373at2"/>
<dbReference type="GO" id="GO:0043565">
    <property type="term" value="F:sequence-specific DNA binding"/>
    <property type="evidence" value="ECO:0007669"/>
    <property type="project" value="InterPro"/>
</dbReference>
<dbReference type="InterPro" id="IPR009057">
    <property type="entry name" value="Homeodomain-like_sf"/>
</dbReference>
<proteinExistence type="predicted"/>
<evidence type="ECO:0000256" key="1">
    <source>
        <dbReference type="ARBA" id="ARBA00023015"/>
    </source>
</evidence>
<dbReference type="Pfam" id="PF12833">
    <property type="entry name" value="HTH_18"/>
    <property type="match status" value="1"/>
</dbReference>
<dbReference type="Gene3D" id="2.60.120.10">
    <property type="entry name" value="Jelly Rolls"/>
    <property type="match status" value="1"/>
</dbReference>
<dbReference type="SUPFAM" id="SSF46689">
    <property type="entry name" value="Homeodomain-like"/>
    <property type="match status" value="2"/>
</dbReference>
<evidence type="ECO:0000256" key="4">
    <source>
        <dbReference type="ARBA" id="ARBA00023163"/>
    </source>
</evidence>
<gene>
    <name evidence="6" type="ORF">OP10G_2023</name>
</gene>
<dbReference type="InterPro" id="IPR020449">
    <property type="entry name" value="Tscrpt_reg_AraC-type_HTH"/>
</dbReference>
<dbReference type="AlphaFoldDB" id="A0A068NPL8"/>
<dbReference type="RefSeq" id="WP_025226034.1">
    <property type="nucleotide sequence ID" value="NZ_CP007139.1"/>
</dbReference>
<feature type="domain" description="HTH araC/xylS-type" evidence="5">
    <location>
        <begin position="170"/>
        <end position="268"/>
    </location>
</feature>
<dbReference type="InterPro" id="IPR018060">
    <property type="entry name" value="HTH_AraC"/>
</dbReference>
<name>A0A068NPL8_FIMGI</name>
<dbReference type="Gene3D" id="1.10.10.60">
    <property type="entry name" value="Homeodomain-like"/>
    <property type="match status" value="1"/>
</dbReference>